<reference evidence="1 2" key="1">
    <citation type="submission" date="2016-10" db="EMBL/GenBank/DDBJ databases">
        <authorList>
            <person name="de Groot N.N."/>
        </authorList>
    </citation>
    <scope>NUCLEOTIDE SEQUENCE [LARGE SCALE GENOMIC DNA]</scope>
    <source>
        <strain evidence="1 2">DSM 9179</strain>
    </source>
</reference>
<protein>
    <submittedName>
        <fullName evidence="1">Uncharacterized protein</fullName>
    </submittedName>
</protein>
<dbReference type="STRING" id="99656.SAMN05421659_10243"/>
<organism evidence="1 2">
    <name type="scientific">[Clostridium] fimetarium</name>
    <dbReference type="NCBI Taxonomy" id="99656"/>
    <lineage>
        <taxon>Bacteria</taxon>
        <taxon>Bacillati</taxon>
        <taxon>Bacillota</taxon>
        <taxon>Clostridia</taxon>
        <taxon>Lachnospirales</taxon>
        <taxon>Lachnospiraceae</taxon>
    </lineage>
</organism>
<dbReference type="EMBL" id="FOJI01000002">
    <property type="protein sequence ID" value="SEV90570.1"/>
    <property type="molecule type" value="Genomic_DNA"/>
</dbReference>
<dbReference type="RefSeq" id="WP_092450325.1">
    <property type="nucleotide sequence ID" value="NZ_FOJI01000002.1"/>
</dbReference>
<keyword evidence="2" id="KW-1185">Reference proteome</keyword>
<evidence type="ECO:0000313" key="1">
    <source>
        <dbReference type="EMBL" id="SEV90570.1"/>
    </source>
</evidence>
<gene>
    <name evidence="1" type="ORF">SAMN05421659_10243</name>
</gene>
<dbReference type="AlphaFoldDB" id="A0A1I0MQT0"/>
<evidence type="ECO:0000313" key="2">
    <source>
        <dbReference type="Proteomes" id="UP000199701"/>
    </source>
</evidence>
<dbReference type="Proteomes" id="UP000199701">
    <property type="component" value="Unassembled WGS sequence"/>
</dbReference>
<accession>A0A1I0MQT0</accession>
<proteinExistence type="predicted"/>
<name>A0A1I0MQT0_9FIRM</name>
<sequence length="275" mass="31314">MKKNRVTEIVIATILIISLASSYKYYIADKKVQTQTTSAIDESTSSSDSKDMLMELEKEDFIKTQIVGFDQPLIVYGTADEDGGNIIKHPKKIFQFEFSNFRILDRLPNELVTVVTEDRFPVTGIFNIDGSLKKENTCIVKVDFKITNKNSTTEVTSCLGLNCYQLTDQYEIIKTGENRHCIYFDSQKEQDKSARFGPVKIRAGESYSDTVYFIIDKVTEENCNIAIQVAPFGMTKEEECLKRGMSSDNVITKITTLYNTGYGYIKVKYSDIIWE</sequence>